<evidence type="ECO:0000256" key="1">
    <source>
        <dbReference type="ARBA" id="ARBA00022842"/>
    </source>
</evidence>
<accession>A0A9I9E9G6</accession>
<dbReference type="Gramene" id="MELO3C030695.2.1">
    <property type="protein sequence ID" value="MELO3C030695.2.1"/>
    <property type="gene ID" value="MELO3C030695.2"/>
</dbReference>
<dbReference type="PANTHER" id="PTHR42861">
    <property type="entry name" value="CALCIUM-TRANSPORTING ATPASE"/>
    <property type="match status" value="1"/>
</dbReference>
<organism evidence="4">
    <name type="scientific">Cucumis melo</name>
    <name type="common">Muskmelon</name>
    <dbReference type="NCBI Taxonomy" id="3656"/>
    <lineage>
        <taxon>Eukaryota</taxon>
        <taxon>Viridiplantae</taxon>
        <taxon>Streptophyta</taxon>
        <taxon>Embryophyta</taxon>
        <taxon>Tracheophyta</taxon>
        <taxon>Spermatophyta</taxon>
        <taxon>Magnoliopsida</taxon>
        <taxon>eudicotyledons</taxon>
        <taxon>Gunneridae</taxon>
        <taxon>Pentapetalae</taxon>
        <taxon>rosids</taxon>
        <taxon>fabids</taxon>
        <taxon>Cucurbitales</taxon>
        <taxon>Cucurbitaceae</taxon>
        <taxon>Benincaseae</taxon>
        <taxon>Cucumis</taxon>
    </lineage>
</organism>
<keyword evidence="2" id="KW-0812">Transmembrane</keyword>
<dbReference type="SMART" id="SM00831">
    <property type="entry name" value="Cation_ATPase_N"/>
    <property type="match status" value="1"/>
</dbReference>
<reference evidence="4" key="1">
    <citation type="submission" date="2023-03" db="UniProtKB">
        <authorList>
            <consortium name="EnsemblPlants"/>
        </authorList>
    </citation>
    <scope>IDENTIFICATION</scope>
</reference>
<keyword evidence="1" id="KW-0460">Magnesium</keyword>
<feature type="transmembrane region" description="Helical" evidence="2">
    <location>
        <begin position="79"/>
        <end position="98"/>
    </location>
</feature>
<dbReference type="AlphaFoldDB" id="A0A9I9E9G6"/>
<keyword evidence="2" id="KW-0472">Membrane</keyword>
<evidence type="ECO:0000259" key="3">
    <source>
        <dbReference type="SMART" id="SM00831"/>
    </source>
</evidence>
<feature type="domain" description="Cation-transporting P-type ATPase N-terminal" evidence="3">
    <location>
        <begin position="7"/>
        <end position="76"/>
    </location>
</feature>
<name>A0A9I9E9G6_CUCME</name>
<protein>
    <recommendedName>
        <fullName evidence="3">Cation-transporting P-type ATPase N-terminal domain-containing protein</fullName>
    </recommendedName>
</protein>
<evidence type="ECO:0000256" key="2">
    <source>
        <dbReference type="SAM" id="Phobius"/>
    </source>
</evidence>
<dbReference type="InterPro" id="IPR004014">
    <property type="entry name" value="ATPase_P-typ_cation-transptr_N"/>
</dbReference>
<keyword evidence="2" id="KW-1133">Transmembrane helix</keyword>
<dbReference type="EnsemblPlants" id="MELO3C030695.2.1">
    <property type="protein sequence ID" value="MELO3C030695.2.1"/>
    <property type="gene ID" value="MELO3C030695.2"/>
</dbReference>
<proteinExistence type="predicted"/>
<dbReference type="SUPFAM" id="SSF81665">
    <property type="entry name" value="Calcium ATPase, transmembrane domain M"/>
    <property type="match status" value="1"/>
</dbReference>
<sequence>MILGCFMVENIPIDEVFENLRCSKEDLTSEANEERLKIFLPEEKKESKVLKFLGFKWNPLSWVIEATTVMAIILANEGVLIAIGNFCICSIVLGMVWANS</sequence>
<evidence type="ECO:0000313" key="4">
    <source>
        <dbReference type="EnsemblPlants" id="MELO3C030695.2.1"/>
    </source>
</evidence>
<dbReference type="InterPro" id="IPR023298">
    <property type="entry name" value="ATPase_P-typ_TM_dom_sf"/>
</dbReference>